<evidence type="ECO:0008006" key="3">
    <source>
        <dbReference type="Google" id="ProtNLM"/>
    </source>
</evidence>
<dbReference type="InterPro" id="IPR027417">
    <property type="entry name" value="P-loop_NTPase"/>
</dbReference>
<comment type="caution">
    <text evidence="1">The sequence shown here is derived from an EMBL/GenBank/DDBJ whole genome shotgun (WGS) entry which is preliminary data.</text>
</comment>
<protein>
    <recommendedName>
        <fullName evidence="3">AAA+ ATPase domain-containing protein</fullName>
    </recommendedName>
</protein>
<proteinExistence type="predicted"/>
<keyword evidence="2" id="KW-1185">Reference proteome</keyword>
<evidence type="ECO:0000313" key="2">
    <source>
        <dbReference type="Proteomes" id="UP000441389"/>
    </source>
</evidence>
<dbReference type="EMBL" id="WQMS01000007">
    <property type="protein sequence ID" value="MVO77572.1"/>
    <property type="molecule type" value="Genomic_DNA"/>
</dbReference>
<organism evidence="1 2">
    <name type="scientific">Sphingomonas horti</name>
    <dbReference type="NCBI Taxonomy" id="2682842"/>
    <lineage>
        <taxon>Bacteria</taxon>
        <taxon>Pseudomonadati</taxon>
        <taxon>Pseudomonadota</taxon>
        <taxon>Alphaproteobacteria</taxon>
        <taxon>Sphingomonadales</taxon>
        <taxon>Sphingomonadaceae</taxon>
        <taxon>Sphingomonas</taxon>
    </lineage>
</organism>
<gene>
    <name evidence="1" type="ORF">GON01_06445</name>
</gene>
<sequence>MSLSERRRQFERASRADPLVTPKTKFHKLFGVSNSAKVIPGGLQLGVVNLDNVVDDVDAFAFACTMVFPPADEVYFTAYVRSGTQAMISRLTDMKRRGADAAVAATVEDEAEEEDGLGYAARNNNTVVVLADDGHFYLRNQGFWDTLPTNRAAFGPPIPVDRINVALWPPAASAQRSLLAREFIGYLARFTGREKVHEIRVWEDASAVSAAMRRMPDSVPIDEIRTAIAALGGVYPDALIDRFHVGLNHLAHKHFVILPGISGTGKTLLARQYARAVHGIPSLDAPDPLLFICPVRPEWTDPTGLTGYFDVLQNRYVVPPFLEAMLVATAYPDAPVFVVLDEMNLARVEYYLADILSSIESQHPVVLHSNSVPLEGSTGGEIPPRLALPANLFLIGTINIDETTNTLSDKVLDRSVVVDMSHVNLTRFFEVLTGREASLAPSVQVCAAVLEPLNALLAPHGLGFGYRLAEEFVRYHAFAVSRLGSESGAVIDDLLVQKALVRLRGGEAQRLMLSGLAATLNGYPRALEVIARLIAELEELGTFQNAR</sequence>
<dbReference type="Proteomes" id="UP000441389">
    <property type="component" value="Unassembled WGS sequence"/>
</dbReference>
<dbReference type="AlphaFoldDB" id="A0A6I4IZ74"/>
<dbReference type="Gene3D" id="3.40.50.300">
    <property type="entry name" value="P-loop containing nucleotide triphosphate hydrolases"/>
    <property type="match status" value="1"/>
</dbReference>
<dbReference type="RefSeq" id="WP_157026551.1">
    <property type="nucleotide sequence ID" value="NZ_WQMS01000007.1"/>
</dbReference>
<reference evidence="1 2" key="1">
    <citation type="submission" date="2019-12" db="EMBL/GenBank/DDBJ databases">
        <authorList>
            <person name="Huq M.A."/>
        </authorList>
    </citation>
    <scope>NUCLEOTIDE SEQUENCE [LARGE SCALE GENOMIC DNA]</scope>
    <source>
        <strain evidence="1 2">MAH-20</strain>
    </source>
</reference>
<name>A0A6I4IZ74_9SPHN</name>
<dbReference type="SUPFAM" id="SSF52540">
    <property type="entry name" value="P-loop containing nucleoside triphosphate hydrolases"/>
    <property type="match status" value="1"/>
</dbReference>
<evidence type="ECO:0000313" key="1">
    <source>
        <dbReference type="EMBL" id="MVO77572.1"/>
    </source>
</evidence>
<accession>A0A6I4IZ74</accession>